<dbReference type="PANTHER" id="PTHR28163">
    <property type="entry name" value="PROTEIN PET117 HOMOLOG, MITOCHONDRIAL"/>
    <property type="match status" value="1"/>
</dbReference>
<evidence type="ECO:0000256" key="1">
    <source>
        <dbReference type="ARBA" id="ARBA00004173"/>
    </source>
</evidence>
<accession>A0ABQ0L3J9</accession>
<name>A0ABQ0L3J9_MYCCL</name>
<proteinExistence type="inferred from homology"/>
<protein>
    <recommendedName>
        <fullName evidence="8">Cytochrome c oxidase assembly protein</fullName>
    </recommendedName>
</protein>
<evidence type="ECO:0000256" key="2">
    <source>
        <dbReference type="ARBA" id="ARBA00008197"/>
    </source>
</evidence>
<gene>
    <name evidence="6" type="ORF">MCHLO_03305</name>
</gene>
<evidence type="ECO:0008006" key="8">
    <source>
        <dbReference type="Google" id="ProtNLM"/>
    </source>
</evidence>
<evidence type="ECO:0000256" key="4">
    <source>
        <dbReference type="ARBA" id="ARBA00023128"/>
    </source>
</evidence>
<dbReference type="EMBL" id="DF841693">
    <property type="protein sequence ID" value="GAT45743.1"/>
    <property type="molecule type" value="Genomic_DNA"/>
</dbReference>
<dbReference type="Pfam" id="PF15786">
    <property type="entry name" value="PET117"/>
    <property type="match status" value="1"/>
</dbReference>
<sequence>MSSRRAKATLAAAIGFSALTIWAVHFQQEQQHETMYQGVLRDDERRRKKMEKREAELRESQKKREIYEKVQKVQQTEDDSKSD</sequence>
<keyword evidence="4" id="KW-0496">Mitochondrion</keyword>
<feature type="compositionally biased region" description="Basic and acidic residues" evidence="5">
    <location>
        <begin position="50"/>
        <end position="71"/>
    </location>
</feature>
<evidence type="ECO:0000313" key="7">
    <source>
        <dbReference type="Proteomes" id="UP000815677"/>
    </source>
</evidence>
<keyword evidence="7" id="KW-1185">Reference proteome</keyword>
<dbReference type="PANTHER" id="PTHR28163:SF1">
    <property type="entry name" value="PROTEIN PET117 HOMOLOG, MITOCHONDRIAL"/>
    <property type="match status" value="1"/>
</dbReference>
<feature type="region of interest" description="Disordered" evidence="5">
    <location>
        <begin position="50"/>
        <end position="83"/>
    </location>
</feature>
<keyword evidence="3" id="KW-0809">Transit peptide</keyword>
<comment type="subcellular location">
    <subcellularLocation>
        <location evidence="1">Mitochondrion</location>
    </subcellularLocation>
</comment>
<evidence type="ECO:0000256" key="3">
    <source>
        <dbReference type="ARBA" id="ARBA00022946"/>
    </source>
</evidence>
<evidence type="ECO:0000256" key="5">
    <source>
        <dbReference type="SAM" id="MobiDB-lite"/>
    </source>
</evidence>
<organism evidence="6 7">
    <name type="scientific">Mycena chlorophos</name>
    <name type="common">Agaric fungus</name>
    <name type="synonym">Agaricus chlorophos</name>
    <dbReference type="NCBI Taxonomy" id="658473"/>
    <lineage>
        <taxon>Eukaryota</taxon>
        <taxon>Fungi</taxon>
        <taxon>Dikarya</taxon>
        <taxon>Basidiomycota</taxon>
        <taxon>Agaricomycotina</taxon>
        <taxon>Agaricomycetes</taxon>
        <taxon>Agaricomycetidae</taxon>
        <taxon>Agaricales</taxon>
        <taxon>Marasmiineae</taxon>
        <taxon>Mycenaceae</taxon>
        <taxon>Mycena</taxon>
    </lineage>
</organism>
<comment type="similarity">
    <text evidence="2">Belongs to the PET117 family.</text>
</comment>
<dbReference type="Proteomes" id="UP000815677">
    <property type="component" value="Unassembled WGS sequence"/>
</dbReference>
<reference evidence="6" key="1">
    <citation type="submission" date="2014-09" db="EMBL/GenBank/DDBJ databases">
        <title>Genome sequence of the luminous mushroom Mycena chlorophos for searching fungal bioluminescence genes.</title>
        <authorList>
            <person name="Tanaka Y."/>
            <person name="Kasuga D."/>
            <person name="Oba Y."/>
            <person name="Hase S."/>
            <person name="Sato K."/>
            <person name="Oba Y."/>
            <person name="Sakakibara Y."/>
        </authorList>
    </citation>
    <scope>NUCLEOTIDE SEQUENCE</scope>
</reference>
<dbReference type="InterPro" id="IPR031568">
    <property type="entry name" value="Pet117"/>
</dbReference>
<evidence type="ECO:0000313" key="6">
    <source>
        <dbReference type="EMBL" id="GAT45743.1"/>
    </source>
</evidence>